<evidence type="ECO:0000256" key="1">
    <source>
        <dbReference type="SAM" id="MobiDB-lite"/>
    </source>
</evidence>
<sequence length="223" mass="25249">MGSVDEGPMDAPTDPEYQSVDREKARSPTRVYYLKYRSLCCHLCRRTRDIDRYAALTDALSHQSSLIKCHKSLADGARPPLRNVNSYIYRTGPITGKKARREGREGEKQRSYPLFITKFIYSNSIDLRAESNSISSSSSTRELHKCEDIVELRANFDCSESCKAKNLRTALKTENGEQSSQNSLCKTSGVLQPLRPHEVELELCWAASYSQHCGIVHRTKQPT</sequence>
<reference evidence="2 3" key="1">
    <citation type="journal article" date="2024" name="bioRxiv">
        <title>A reference genome for Trichogramma kaykai: A tiny desert-dwelling parasitoid wasp with competing sex-ratio distorters.</title>
        <authorList>
            <person name="Culotta J."/>
            <person name="Lindsey A.R."/>
        </authorList>
    </citation>
    <scope>NUCLEOTIDE SEQUENCE [LARGE SCALE GENOMIC DNA]</scope>
    <source>
        <strain evidence="2 3">KSX58</strain>
    </source>
</reference>
<name>A0ABD2WGV8_9HYME</name>
<dbReference type="EMBL" id="JBJJXI010000108">
    <property type="protein sequence ID" value="KAL3391849.1"/>
    <property type="molecule type" value="Genomic_DNA"/>
</dbReference>
<evidence type="ECO:0000313" key="2">
    <source>
        <dbReference type="EMBL" id="KAL3391849.1"/>
    </source>
</evidence>
<comment type="caution">
    <text evidence="2">The sequence shown here is derived from an EMBL/GenBank/DDBJ whole genome shotgun (WGS) entry which is preliminary data.</text>
</comment>
<feature type="region of interest" description="Disordered" evidence="1">
    <location>
        <begin position="1"/>
        <end position="23"/>
    </location>
</feature>
<organism evidence="2 3">
    <name type="scientific">Trichogramma kaykai</name>
    <dbReference type="NCBI Taxonomy" id="54128"/>
    <lineage>
        <taxon>Eukaryota</taxon>
        <taxon>Metazoa</taxon>
        <taxon>Ecdysozoa</taxon>
        <taxon>Arthropoda</taxon>
        <taxon>Hexapoda</taxon>
        <taxon>Insecta</taxon>
        <taxon>Pterygota</taxon>
        <taxon>Neoptera</taxon>
        <taxon>Endopterygota</taxon>
        <taxon>Hymenoptera</taxon>
        <taxon>Apocrita</taxon>
        <taxon>Proctotrupomorpha</taxon>
        <taxon>Chalcidoidea</taxon>
        <taxon>Trichogrammatidae</taxon>
        <taxon>Trichogramma</taxon>
    </lineage>
</organism>
<dbReference type="Proteomes" id="UP001627154">
    <property type="component" value="Unassembled WGS sequence"/>
</dbReference>
<dbReference type="AlphaFoldDB" id="A0ABD2WGV8"/>
<gene>
    <name evidence="2" type="ORF">TKK_013746</name>
</gene>
<proteinExistence type="predicted"/>
<accession>A0ABD2WGV8</accession>
<protein>
    <submittedName>
        <fullName evidence="2">Uncharacterized protein</fullName>
    </submittedName>
</protein>
<keyword evidence="3" id="KW-1185">Reference proteome</keyword>
<evidence type="ECO:0000313" key="3">
    <source>
        <dbReference type="Proteomes" id="UP001627154"/>
    </source>
</evidence>